<sequence>VAFAQDGETFPFADGGGMGIRGACRDNDGL</sequence>
<protein>
    <submittedName>
        <fullName evidence="1">Uncharacterized protein</fullName>
    </submittedName>
</protein>
<feature type="non-terminal residue" evidence="1">
    <location>
        <position position="1"/>
    </location>
</feature>
<feature type="non-terminal residue" evidence="1">
    <location>
        <position position="30"/>
    </location>
</feature>
<gene>
    <name evidence="1" type="ORF">METZ01_LOCUS234577</name>
</gene>
<reference evidence="1" key="1">
    <citation type="submission" date="2018-05" db="EMBL/GenBank/DDBJ databases">
        <authorList>
            <person name="Lanie J.A."/>
            <person name="Ng W.-L."/>
            <person name="Kazmierczak K.M."/>
            <person name="Andrzejewski T.M."/>
            <person name="Davidsen T.M."/>
            <person name="Wayne K.J."/>
            <person name="Tettelin H."/>
            <person name="Glass J.I."/>
            <person name="Rusch D."/>
            <person name="Podicherti R."/>
            <person name="Tsui H.-C.T."/>
            <person name="Winkler M.E."/>
        </authorList>
    </citation>
    <scope>NUCLEOTIDE SEQUENCE</scope>
</reference>
<evidence type="ECO:0000313" key="1">
    <source>
        <dbReference type="EMBL" id="SVB81723.1"/>
    </source>
</evidence>
<proteinExistence type="predicted"/>
<accession>A0A382H4M2</accession>
<dbReference type="EMBL" id="UINC01058916">
    <property type="protein sequence ID" value="SVB81723.1"/>
    <property type="molecule type" value="Genomic_DNA"/>
</dbReference>
<name>A0A382H4M2_9ZZZZ</name>
<dbReference type="AlphaFoldDB" id="A0A382H4M2"/>
<organism evidence="1">
    <name type="scientific">marine metagenome</name>
    <dbReference type="NCBI Taxonomy" id="408172"/>
    <lineage>
        <taxon>unclassified sequences</taxon>
        <taxon>metagenomes</taxon>
        <taxon>ecological metagenomes</taxon>
    </lineage>
</organism>